<proteinExistence type="predicted"/>
<accession>I7K2Y7</accession>
<name>I7K2Y7_BPPR1</name>
<organism evidence="1 2">
    <name type="scientific">Yersinia phage phiR1-RT</name>
    <dbReference type="NCBI Taxonomy" id="1206558"/>
    <lineage>
        <taxon>Viruses</taxon>
        <taxon>Duplodnaviria</taxon>
        <taxon>Heunggongvirae</taxon>
        <taxon>Uroviricota</taxon>
        <taxon>Caudoviricetes</taxon>
        <taxon>Pantevenvirales</taxon>
        <taxon>Straboviridae</taxon>
        <taxon>Tevenvirinae</taxon>
        <taxon>Tegunavirus</taxon>
        <taxon>Tegunavirus r1rt</taxon>
    </lineage>
</organism>
<dbReference type="Proteomes" id="UP000002909">
    <property type="component" value="Segment"/>
</dbReference>
<gene>
    <name evidence="1" type="primary">g087</name>
    <name evidence="1" type="ORF">BN80_087</name>
</gene>
<protein>
    <submittedName>
        <fullName evidence="1">Uncharacterized protein</fullName>
    </submittedName>
</protein>
<keyword evidence="2" id="KW-1185">Reference proteome</keyword>
<dbReference type="KEGG" id="vg:14295571"/>
<evidence type="ECO:0000313" key="1">
    <source>
        <dbReference type="EMBL" id="CCI88661.1"/>
    </source>
</evidence>
<organismHost>
    <name type="scientific">Yersinia enterocolitica</name>
    <dbReference type="NCBI Taxonomy" id="630"/>
</organismHost>
<dbReference type="EMBL" id="HE956709">
    <property type="protein sequence ID" value="CCI88661.1"/>
    <property type="molecule type" value="Genomic_DNA"/>
</dbReference>
<evidence type="ECO:0000313" key="2">
    <source>
        <dbReference type="Proteomes" id="UP000002909"/>
    </source>
</evidence>
<sequence length="292" mass="33112">MSLFTELKYLITTEIDDKYSDRTVFSNSPVRIDDSFLENLYDKVSELSGFHPICDAPGWDPRNVNTRDETLESSKFMSPNSLFTEFVKLFKRKNVFSKYSAKQKLSKLGVYRNTGRFVVNGDNAFTTDNSALWLVSYLNMESNRLIAQGARLCSGNDRAVVKVRNKHFIASISKTCKDSITIDLAKPYHFARNKLHVLKMLNAMSIVDKVHDNGTTLHVQLNSLYFKTELNSSDYFIAEPVKESIPSAITECTAKLQESLDEVLAEKNKLLAQVIVLDKTAAKLQESLRTLK</sequence>
<dbReference type="RefSeq" id="YP_007235920.1">
    <property type="nucleotide sequence ID" value="NC_019909.1"/>
</dbReference>
<dbReference type="GeneID" id="14295571"/>
<reference evidence="1 2" key="1">
    <citation type="submission" date="2012-06" db="EMBL/GenBank/DDBJ databases">
        <title>Genomic characterization of five bacteriophages specific for Yersinia species.</title>
        <authorList>
            <person name="Skurnik M."/>
            <person name="Nawaz A."/>
            <person name="Happonen L."/>
            <person name="Butcher S."/>
            <person name="Mattinen L."/>
        </authorList>
    </citation>
    <scope>NUCLEOTIDE SEQUENCE [LARGE SCALE GENOMIC DNA]</scope>
</reference>